<organism evidence="1 2">
    <name type="scientific">Clonorchis sinensis</name>
    <name type="common">Chinese liver fluke</name>
    <dbReference type="NCBI Taxonomy" id="79923"/>
    <lineage>
        <taxon>Eukaryota</taxon>
        <taxon>Metazoa</taxon>
        <taxon>Spiralia</taxon>
        <taxon>Lophotrochozoa</taxon>
        <taxon>Platyhelminthes</taxon>
        <taxon>Trematoda</taxon>
        <taxon>Digenea</taxon>
        <taxon>Opisthorchiida</taxon>
        <taxon>Opisthorchiata</taxon>
        <taxon>Opisthorchiidae</taxon>
        <taxon>Clonorchis</taxon>
    </lineage>
</organism>
<reference evidence="1 2" key="1">
    <citation type="journal article" date="2018" name="Biotechnol. Adv.">
        <title>Improved genomic resources and new bioinformatic workflow for the carcinogenic parasite Clonorchis sinensis: Biotechnological implications.</title>
        <authorList>
            <person name="Wang D."/>
            <person name="Korhonen P.K."/>
            <person name="Gasser R.B."/>
            <person name="Young N.D."/>
        </authorList>
    </citation>
    <scope>NUCLEOTIDE SEQUENCE [LARGE SCALE GENOMIC DNA]</scope>
    <source>
        <strain evidence="1">Cs-k2</strain>
    </source>
</reference>
<sequence length="112" mass="12111">MAVPCHHCTNMLRFPESPVTDVIIMIIGQGPVTDVTFKVIGLLCAVFGQRDSFQGSRGNKVERSRYGSAGSFGPFGDPVVVDHRPGGVDNSQPGRPNRALPTFRAWEGEGVR</sequence>
<dbReference type="EMBL" id="NIRI02000056">
    <property type="protein sequence ID" value="KAG5445990.1"/>
    <property type="molecule type" value="Genomic_DNA"/>
</dbReference>
<reference evidence="1 2" key="2">
    <citation type="journal article" date="2021" name="Genomics">
        <title>High-quality reference genome for Clonorchis sinensis.</title>
        <authorList>
            <person name="Young N.D."/>
            <person name="Stroehlein A.J."/>
            <person name="Kinkar L."/>
            <person name="Wang T."/>
            <person name="Sohn W.M."/>
            <person name="Chang B.C.H."/>
            <person name="Kaur P."/>
            <person name="Weisz D."/>
            <person name="Dudchenko O."/>
            <person name="Aiden E.L."/>
            <person name="Korhonen P.K."/>
            <person name="Gasser R.B."/>
        </authorList>
    </citation>
    <scope>NUCLEOTIDE SEQUENCE [LARGE SCALE GENOMIC DNA]</scope>
    <source>
        <strain evidence="1">Cs-k2</strain>
    </source>
</reference>
<gene>
    <name evidence="1" type="ORF">CSKR_108124</name>
</gene>
<name>A0A3R7CCV7_CLOSI</name>
<dbReference type="Proteomes" id="UP000286415">
    <property type="component" value="Unassembled WGS sequence"/>
</dbReference>
<dbReference type="InParanoid" id="A0A3R7CCV7"/>
<protein>
    <submittedName>
        <fullName evidence="1">Uncharacterized protein</fullName>
    </submittedName>
</protein>
<comment type="caution">
    <text evidence="1">The sequence shown here is derived from an EMBL/GenBank/DDBJ whole genome shotgun (WGS) entry which is preliminary data.</text>
</comment>
<evidence type="ECO:0000313" key="2">
    <source>
        <dbReference type="Proteomes" id="UP000286415"/>
    </source>
</evidence>
<dbReference type="AlphaFoldDB" id="A0A3R7CCV7"/>
<keyword evidence="2" id="KW-1185">Reference proteome</keyword>
<accession>A0A3R7CCV7</accession>
<evidence type="ECO:0000313" key="1">
    <source>
        <dbReference type="EMBL" id="KAG5445990.1"/>
    </source>
</evidence>
<proteinExistence type="predicted"/>